<keyword evidence="3" id="KW-0716">Sensory transduction</keyword>
<evidence type="ECO:0000313" key="11">
    <source>
        <dbReference type="EMBL" id="KAF0885520.1"/>
    </source>
</evidence>
<evidence type="ECO:0000256" key="5">
    <source>
        <dbReference type="ARBA" id="ARBA00022989"/>
    </source>
</evidence>
<dbReference type="GO" id="GO:0007186">
    <property type="term" value="P:G protein-coupled receptor signaling pathway"/>
    <property type="evidence" value="ECO:0007669"/>
    <property type="project" value="InterPro"/>
</dbReference>
<evidence type="ECO:0000256" key="6">
    <source>
        <dbReference type="ARBA" id="ARBA00023136"/>
    </source>
</evidence>
<evidence type="ECO:0000256" key="2">
    <source>
        <dbReference type="ARBA" id="ARBA00022475"/>
    </source>
</evidence>
<dbReference type="InterPro" id="IPR000725">
    <property type="entry name" value="Olfact_rcpt"/>
</dbReference>
<dbReference type="Pfam" id="PF13853">
    <property type="entry name" value="7tm_4"/>
    <property type="match status" value="1"/>
</dbReference>
<keyword evidence="2" id="KW-1003">Cell membrane</keyword>
<dbReference type="EMBL" id="VOAJ01001042">
    <property type="protein sequence ID" value="KAF0885520.1"/>
    <property type="molecule type" value="Genomic_DNA"/>
</dbReference>
<keyword evidence="7" id="KW-0807">Transducer</keyword>
<evidence type="ECO:0000256" key="1">
    <source>
        <dbReference type="ARBA" id="ARBA00004651"/>
    </source>
</evidence>
<feature type="transmembrane region" description="Helical" evidence="8">
    <location>
        <begin position="69"/>
        <end position="90"/>
    </location>
</feature>
<evidence type="ECO:0000256" key="8">
    <source>
        <dbReference type="SAM" id="Phobius"/>
    </source>
</evidence>
<evidence type="ECO:0000256" key="7">
    <source>
        <dbReference type="ARBA" id="ARBA00023224"/>
    </source>
</evidence>
<feature type="chain" id="PRO_5026235560" evidence="9">
    <location>
        <begin position="21"/>
        <end position="104"/>
    </location>
</feature>
<dbReference type="PROSITE" id="PS50262">
    <property type="entry name" value="G_PROTEIN_RECEP_F1_2"/>
    <property type="match status" value="1"/>
</dbReference>
<dbReference type="PANTHER" id="PTHR26453">
    <property type="entry name" value="OLFACTORY RECEPTOR"/>
    <property type="match status" value="1"/>
</dbReference>
<evidence type="ECO:0000259" key="10">
    <source>
        <dbReference type="PROSITE" id="PS50262"/>
    </source>
</evidence>
<dbReference type="Proteomes" id="UP000475037">
    <property type="component" value="Unassembled WGS sequence"/>
</dbReference>
<dbReference type="GO" id="GO:0004984">
    <property type="term" value="F:olfactory receptor activity"/>
    <property type="evidence" value="ECO:0007669"/>
    <property type="project" value="InterPro"/>
</dbReference>
<comment type="caution">
    <text evidence="11">The sequence shown here is derived from an EMBL/GenBank/DDBJ whole genome shotgun (WGS) entry which is preliminary data.</text>
</comment>
<evidence type="ECO:0000313" key="12">
    <source>
        <dbReference type="Proteomes" id="UP000475037"/>
    </source>
</evidence>
<name>A0A6G1BC84_CROCR</name>
<feature type="domain" description="G-protein coupled receptors family 1 profile" evidence="10">
    <location>
        <begin position="1"/>
        <end position="104"/>
    </location>
</feature>
<keyword evidence="5 8" id="KW-1133">Transmembrane helix</keyword>
<dbReference type="GO" id="GO:0005886">
    <property type="term" value="C:plasma membrane"/>
    <property type="evidence" value="ECO:0007669"/>
    <property type="project" value="UniProtKB-SubCell"/>
</dbReference>
<evidence type="ECO:0000256" key="3">
    <source>
        <dbReference type="ARBA" id="ARBA00022606"/>
    </source>
</evidence>
<gene>
    <name evidence="11" type="primary">Or2c3_2</name>
    <name evidence="11" type="ORF">FOF47_R13554</name>
</gene>
<dbReference type="SUPFAM" id="SSF81321">
    <property type="entry name" value="Family A G protein-coupled receptor-like"/>
    <property type="match status" value="1"/>
</dbReference>
<feature type="signal peptide" evidence="9">
    <location>
        <begin position="1"/>
        <end position="20"/>
    </location>
</feature>
<dbReference type="AlphaFoldDB" id="A0A6G1BC84"/>
<keyword evidence="12" id="KW-1185">Reference proteome</keyword>
<reference evidence="11 12" key="1">
    <citation type="submission" date="2019-11" db="EMBL/GenBank/DDBJ databases">
        <authorList>
            <person name="Yang C."/>
            <person name="Li F."/>
        </authorList>
    </citation>
    <scope>NUCLEOTIDE SEQUENCE [LARGE SCALE GENOMIC DNA]</scope>
    <source>
        <strain evidence="11">KB4526</strain>
        <tissue evidence="11">Muscle</tissue>
    </source>
</reference>
<dbReference type="InterPro" id="IPR017452">
    <property type="entry name" value="GPCR_Rhodpsn_7TM"/>
</dbReference>
<accession>A0A6G1BC84</accession>
<evidence type="ECO:0000256" key="9">
    <source>
        <dbReference type="SAM" id="SignalP"/>
    </source>
</evidence>
<organism evidence="11 12">
    <name type="scientific">Crocuta crocuta</name>
    <name type="common">Spotted hyena</name>
    <dbReference type="NCBI Taxonomy" id="9678"/>
    <lineage>
        <taxon>Eukaryota</taxon>
        <taxon>Metazoa</taxon>
        <taxon>Chordata</taxon>
        <taxon>Craniata</taxon>
        <taxon>Vertebrata</taxon>
        <taxon>Euteleostomi</taxon>
        <taxon>Mammalia</taxon>
        <taxon>Eutheria</taxon>
        <taxon>Laurasiatheria</taxon>
        <taxon>Carnivora</taxon>
        <taxon>Feliformia</taxon>
        <taxon>Hyaenidae</taxon>
        <taxon>Crocuta</taxon>
    </lineage>
</organism>
<comment type="subcellular location">
    <subcellularLocation>
        <location evidence="1">Cell membrane</location>
        <topology evidence="1">Multi-pass membrane protein</topology>
    </subcellularLocation>
</comment>
<keyword evidence="9" id="KW-0732">Signal</keyword>
<protein>
    <submittedName>
        <fullName evidence="11">OR2C3 protein</fullName>
    </submittedName>
</protein>
<keyword evidence="6 8" id="KW-0472">Membrane</keyword>
<sequence length="104" mass="11575">TVQICLCLVLTTWLTGFSNSVLQTVLTMTLPLCRRNQVNHFFCEVLVMLKLACANTSTNEAELFAASDFFLVVPLSFFLVSCSHITRAVLKIKSAQGRKKAFLT</sequence>
<feature type="non-terminal residue" evidence="11">
    <location>
        <position position="1"/>
    </location>
</feature>
<keyword evidence="4 8" id="KW-0812">Transmembrane</keyword>
<evidence type="ECO:0000256" key="4">
    <source>
        <dbReference type="ARBA" id="ARBA00022692"/>
    </source>
</evidence>
<proteinExistence type="predicted"/>
<feature type="non-terminal residue" evidence="11">
    <location>
        <position position="104"/>
    </location>
</feature>